<feature type="binding site" evidence="4">
    <location>
        <position position="39"/>
    </location>
    <ligand>
        <name>Zn(2+)</name>
        <dbReference type="ChEBI" id="CHEBI:29105"/>
        <label>1</label>
    </ligand>
</feature>
<dbReference type="AlphaFoldDB" id="A0A934UUY0"/>
<dbReference type="Gene3D" id="3.20.20.140">
    <property type="entry name" value="Metal-dependent hydrolases"/>
    <property type="match status" value="1"/>
</dbReference>
<dbReference type="GO" id="GO:0008270">
    <property type="term" value="F:zinc ion binding"/>
    <property type="evidence" value="ECO:0007669"/>
    <property type="project" value="InterPro"/>
</dbReference>
<feature type="binding site" description="via carbamate group" evidence="4">
    <location>
        <position position="169"/>
    </location>
    <ligand>
        <name>Zn(2+)</name>
        <dbReference type="ChEBI" id="CHEBI:29105"/>
        <label>1</label>
    </ligand>
</feature>
<feature type="modified residue" description="N6-carboxylysine" evidence="3 5">
    <location>
        <position position="169"/>
    </location>
</feature>
<comment type="caution">
    <text evidence="6">The sequence shown here is derived from an EMBL/GenBank/DDBJ whole genome shotgun (WGS) entry which is preliminary data.</text>
</comment>
<feature type="binding site" description="via carbamate group" evidence="4">
    <location>
        <position position="169"/>
    </location>
    <ligand>
        <name>Zn(2+)</name>
        <dbReference type="ChEBI" id="CHEBI:29105"/>
        <label>2</label>
    </ligand>
</feature>
<dbReference type="PANTHER" id="PTHR10819">
    <property type="entry name" value="PHOSPHOTRIESTERASE-RELATED"/>
    <property type="match status" value="1"/>
</dbReference>
<dbReference type="Pfam" id="PF02126">
    <property type="entry name" value="PTE"/>
    <property type="match status" value="1"/>
</dbReference>
<feature type="binding site" evidence="4">
    <location>
        <position position="287"/>
    </location>
    <ligand>
        <name>Zn(2+)</name>
        <dbReference type="ChEBI" id="CHEBI:29105"/>
        <label>1</label>
    </ligand>
</feature>
<sequence length="344" mass="36575">MNADARREAAGPPSPAPEPFVRTVLGDIAPERLGRVDYHEHLFQTTPLLPGEELDDEDLSRGEAGLMRAAGIDAMVDATPWGLGRDPLAVARISHAAGVHVVATTGFHREAHYAGRSEVLELDEERMAAQCLADLLEGQLAVDALPGAGARERPPLGPAGAPVRAGLLKAGVDYWRISAFERRALAAVAAAHRITGAPVMVHLEHGSCAHEVLDALEADGAAPERVVLAHIDRSPDATLYAELAARGAYLGCDGAARLKEWPESALIDAIDGAREAGHGDRILLGGDVARRSRYLAYGGMPGIPYLTLRFVPRLERRVGEAGIRSFLVDNPRAFLRWPAPAAAG</sequence>
<feature type="binding site" evidence="4">
    <location>
        <position position="230"/>
    </location>
    <ligand>
        <name>Zn(2+)</name>
        <dbReference type="ChEBI" id="CHEBI:29105"/>
        <label>2</label>
    </ligand>
</feature>
<evidence type="ECO:0000256" key="5">
    <source>
        <dbReference type="PROSITE-ProRule" id="PRU00679"/>
    </source>
</evidence>
<feature type="binding site" evidence="4">
    <location>
        <position position="41"/>
    </location>
    <ligand>
        <name>Zn(2+)</name>
        <dbReference type="ChEBI" id="CHEBI:29105"/>
        <label>1</label>
    </ligand>
</feature>
<name>A0A934UUY0_9MICO</name>
<dbReference type="InterPro" id="IPR032466">
    <property type="entry name" value="Metal_Hydrolase"/>
</dbReference>
<reference evidence="6" key="1">
    <citation type="submission" date="2020-12" db="EMBL/GenBank/DDBJ databases">
        <title>Leucobacter sp. CAS1, isolated from Chromium sludge.</title>
        <authorList>
            <person name="Xu Z."/>
        </authorList>
    </citation>
    <scope>NUCLEOTIDE SEQUENCE</scope>
    <source>
        <strain evidence="6">CSA1</strain>
    </source>
</reference>
<comment type="similarity">
    <text evidence="5">Belongs to the metallo-dependent hydrolases superfamily. Phosphotriesterase family.</text>
</comment>
<gene>
    <name evidence="6" type="ORF">JD276_04960</name>
</gene>
<keyword evidence="1 4" id="KW-0479">Metal-binding</keyword>
<dbReference type="PIRSF" id="PIRSF016839">
    <property type="entry name" value="PhP"/>
    <property type="match status" value="1"/>
</dbReference>
<proteinExistence type="inferred from homology"/>
<evidence type="ECO:0000256" key="4">
    <source>
        <dbReference type="PIRSR" id="PIRSR601559-51"/>
    </source>
</evidence>
<dbReference type="InterPro" id="IPR001559">
    <property type="entry name" value="Phosphotriesterase"/>
</dbReference>
<evidence type="ECO:0000256" key="1">
    <source>
        <dbReference type="ARBA" id="ARBA00022723"/>
    </source>
</evidence>
<dbReference type="SUPFAM" id="SSF51556">
    <property type="entry name" value="Metallo-dependent hydrolases"/>
    <property type="match status" value="1"/>
</dbReference>
<evidence type="ECO:0000313" key="6">
    <source>
        <dbReference type="EMBL" id="MBK0418382.1"/>
    </source>
</evidence>
<comment type="cofactor">
    <cofactor evidence="4">
        <name>a divalent metal cation</name>
        <dbReference type="ChEBI" id="CHEBI:60240"/>
    </cofactor>
    <text evidence="4">Binds 2 divalent metal cations per subunit.</text>
</comment>
<evidence type="ECO:0000256" key="3">
    <source>
        <dbReference type="PIRSR" id="PIRSR601559-50"/>
    </source>
</evidence>
<dbReference type="PROSITE" id="PS51347">
    <property type="entry name" value="PHOSPHOTRIESTERASE_2"/>
    <property type="match status" value="1"/>
</dbReference>
<evidence type="ECO:0000256" key="2">
    <source>
        <dbReference type="ARBA" id="ARBA00022801"/>
    </source>
</evidence>
<keyword evidence="7" id="KW-1185">Reference proteome</keyword>
<dbReference type="Proteomes" id="UP000608530">
    <property type="component" value="Unassembled WGS sequence"/>
</dbReference>
<protein>
    <submittedName>
        <fullName evidence="6">Aryldialkylphosphatase</fullName>
    </submittedName>
</protein>
<accession>A0A934UUY0</accession>
<keyword evidence="2" id="KW-0378">Hydrolase</keyword>
<evidence type="ECO:0000313" key="7">
    <source>
        <dbReference type="Proteomes" id="UP000608530"/>
    </source>
</evidence>
<dbReference type="PANTHER" id="PTHR10819:SF3">
    <property type="entry name" value="PHOSPHOTRIESTERASE-RELATED PROTEIN"/>
    <property type="match status" value="1"/>
</dbReference>
<organism evidence="6 7">
    <name type="scientific">Leucobacter chromiisoli</name>
    <dbReference type="NCBI Taxonomy" id="2796471"/>
    <lineage>
        <taxon>Bacteria</taxon>
        <taxon>Bacillati</taxon>
        <taxon>Actinomycetota</taxon>
        <taxon>Actinomycetes</taxon>
        <taxon>Micrococcales</taxon>
        <taxon>Microbacteriaceae</taxon>
        <taxon>Leucobacter</taxon>
    </lineage>
</organism>
<dbReference type="GO" id="GO:0016787">
    <property type="term" value="F:hydrolase activity"/>
    <property type="evidence" value="ECO:0007669"/>
    <property type="project" value="UniProtKB-KW"/>
</dbReference>
<feature type="binding site" evidence="4">
    <location>
        <position position="202"/>
    </location>
    <ligand>
        <name>Zn(2+)</name>
        <dbReference type="ChEBI" id="CHEBI:29105"/>
        <label>2</label>
    </ligand>
</feature>
<dbReference type="EMBL" id="JAEHOH010000006">
    <property type="protein sequence ID" value="MBK0418382.1"/>
    <property type="molecule type" value="Genomic_DNA"/>
</dbReference>